<feature type="domain" description="Methyltransferase" evidence="2">
    <location>
        <begin position="53"/>
        <end position="145"/>
    </location>
</feature>
<name>A0A1G2LAB2_9BACT</name>
<dbReference type="GO" id="GO:0016740">
    <property type="term" value="F:transferase activity"/>
    <property type="evidence" value="ECO:0007669"/>
    <property type="project" value="UniProtKB-KW"/>
</dbReference>
<accession>A0A1G2LAB2</accession>
<dbReference type="EMBL" id="MHQS01000014">
    <property type="protein sequence ID" value="OHA08565.1"/>
    <property type="molecule type" value="Genomic_DNA"/>
</dbReference>
<reference evidence="3 4" key="1">
    <citation type="journal article" date="2016" name="Nat. Commun.">
        <title>Thousands of microbial genomes shed light on interconnected biogeochemical processes in an aquifer system.</title>
        <authorList>
            <person name="Anantharaman K."/>
            <person name="Brown C.T."/>
            <person name="Hug L.A."/>
            <person name="Sharon I."/>
            <person name="Castelle C.J."/>
            <person name="Probst A.J."/>
            <person name="Thomas B.C."/>
            <person name="Singh A."/>
            <person name="Wilkins M.J."/>
            <person name="Karaoz U."/>
            <person name="Brodie E.L."/>
            <person name="Williams K.H."/>
            <person name="Hubbard S.S."/>
            <person name="Banfield J.F."/>
        </authorList>
    </citation>
    <scope>NUCLEOTIDE SEQUENCE [LARGE SCALE GENOMIC DNA]</scope>
</reference>
<dbReference type="Pfam" id="PF13649">
    <property type="entry name" value="Methyltransf_25"/>
    <property type="match status" value="1"/>
</dbReference>
<dbReference type="SUPFAM" id="SSF53335">
    <property type="entry name" value="S-adenosyl-L-methionine-dependent methyltransferases"/>
    <property type="match status" value="1"/>
</dbReference>
<dbReference type="InterPro" id="IPR041698">
    <property type="entry name" value="Methyltransf_25"/>
</dbReference>
<dbReference type="CDD" id="cd02440">
    <property type="entry name" value="AdoMet_MTases"/>
    <property type="match status" value="1"/>
</dbReference>
<organism evidence="3 4">
    <name type="scientific">Candidatus Sungbacteria bacterium RIFCSPLOWO2_01_FULL_59_16</name>
    <dbReference type="NCBI Taxonomy" id="1802280"/>
    <lineage>
        <taxon>Bacteria</taxon>
        <taxon>Candidatus Sungiibacteriota</taxon>
    </lineage>
</organism>
<evidence type="ECO:0000313" key="4">
    <source>
        <dbReference type="Proteomes" id="UP000176705"/>
    </source>
</evidence>
<protein>
    <recommendedName>
        <fullName evidence="2">Methyltransferase domain-containing protein</fullName>
    </recommendedName>
</protein>
<sequence length="229" mass="26397">MPKPEFDDYIEFYRKAQGRAIAISGETEDYFAGLRVERLEAWLPELTSRSISILDFGASDGHMAAIVKERFPASRVMGIDSSSRSIEYARRSHPGLEFFVLEENRLPFGDATVDLVYAVGVFHHIPFAEHEAVCREIFRVLKPGGAFVLFEMNPWNPVTQLVFARSAVDRHATMFSSRYAKKLLRRFGMVEVRYYAYFPRFLKFLRPLEPRLEKLPFGTLYAVIVRKTA</sequence>
<evidence type="ECO:0000259" key="2">
    <source>
        <dbReference type="Pfam" id="PF13649"/>
    </source>
</evidence>
<evidence type="ECO:0000256" key="1">
    <source>
        <dbReference type="ARBA" id="ARBA00022679"/>
    </source>
</evidence>
<keyword evidence="1" id="KW-0808">Transferase</keyword>
<evidence type="ECO:0000313" key="3">
    <source>
        <dbReference type="EMBL" id="OHA08565.1"/>
    </source>
</evidence>
<dbReference type="AlphaFoldDB" id="A0A1G2LAB2"/>
<comment type="caution">
    <text evidence="3">The sequence shown here is derived from an EMBL/GenBank/DDBJ whole genome shotgun (WGS) entry which is preliminary data.</text>
</comment>
<dbReference type="STRING" id="1802280.A3B37_01700"/>
<dbReference type="Proteomes" id="UP000176705">
    <property type="component" value="Unassembled WGS sequence"/>
</dbReference>
<dbReference type="PANTHER" id="PTHR43861">
    <property type="entry name" value="TRANS-ACONITATE 2-METHYLTRANSFERASE-RELATED"/>
    <property type="match status" value="1"/>
</dbReference>
<gene>
    <name evidence="3" type="ORF">A3B37_01700</name>
</gene>
<dbReference type="Gene3D" id="3.40.50.150">
    <property type="entry name" value="Vaccinia Virus protein VP39"/>
    <property type="match status" value="1"/>
</dbReference>
<dbReference type="InterPro" id="IPR029063">
    <property type="entry name" value="SAM-dependent_MTases_sf"/>
</dbReference>
<proteinExistence type="predicted"/>